<name>A0ABR0EAU8_ZASCE</name>
<sequence>MAKTKAWYGKCSKQELITFIKDRTGEDVGPKQAKKALVARLYEIDRDPGVFDFLGLTQELKDLIYEELFADATKTGRATQIAIMRTCKQLYKDVSPMFNKDSHVGLKIKHDHSFHATLRFPVCGRNHDLQMVYFRPTSQAFGIGSASPSTKQAPGAPFAPPTHRPLISRPFRRFRRVQNVTVTIGYSRSMYCWPFLALGLKEIVDFWPTLLEGCEDLRKLKVIVDDKRGDKDENRELLLEMLAPLQETWNQGKLEIEGLGPRTRKAFMAS</sequence>
<evidence type="ECO:0000313" key="2">
    <source>
        <dbReference type="Proteomes" id="UP001305779"/>
    </source>
</evidence>
<organism evidence="1 2">
    <name type="scientific">Zasmidium cellare</name>
    <name type="common">Wine cellar mold</name>
    <name type="synonym">Racodium cellare</name>
    <dbReference type="NCBI Taxonomy" id="395010"/>
    <lineage>
        <taxon>Eukaryota</taxon>
        <taxon>Fungi</taxon>
        <taxon>Dikarya</taxon>
        <taxon>Ascomycota</taxon>
        <taxon>Pezizomycotina</taxon>
        <taxon>Dothideomycetes</taxon>
        <taxon>Dothideomycetidae</taxon>
        <taxon>Mycosphaerellales</taxon>
        <taxon>Mycosphaerellaceae</taxon>
        <taxon>Zasmidium</taxon>
    </lineage>
</organism>
<dbReference type="EMBL" id="JAXOVC010000008">
    <property type="protein sequence ID" value="KAK4498366.1"/>
    <property type="molecule type" value="Genomic_DNA"/>
</dbReference>
<evidence type="ECO:0000313" key="1">
    <source>
        <dbReference type="EMBL" id="KAK4498366.1"/>
    </source>
</evidence>
<comment type="caution">
    <text evidence="1">The sequence shown here is derived from an EMBL/GenBank/DDBJ whole genome shotgun (WGS) entry which is preliminary data.</text>
</comment>
<reference evidence="1 2" key="1">
    <citation type="journal article" date="2023" name="G3 (Bethesda)">
        <title>A chromosome-level genome assembly of Zasmidium syzygii isolated from banana leaves.</title>
        <authorList>
            <person name="van Westerhoven A.C."/>
            <person name="Mehrabi R."/>
            <person name="Talebi R."/>
            <person name="Steentjes M.B.F."/>
            <person name="Corcolon B."/>
            <person name="Chong P.A."/>
            <person name="Kema G.H.J."/>
            <person name="Seidl M.F."/>
        </authorList>
    </citation>
    <scope>NUCLEOTIDE SEQUENCE [LARGE SCALE GENOMIC DNA]</scope>
    <source>
        <strain evidence="1 2">P124</strain>
    </source>
</reference>
<proteinExistence type="predicted"/>
<keyword evidence="2" id="KW-1185">Reference proteome</keyword>
<gene>
    <name evidence="1" type="ORF">PRZ48_011024</name>
</gene>
<accession>A0ABR0EAU8</accession>
<dbReference type="Proteomes" id="UP001305779">
    <property type="component" value="Unassembled WGS sequence"/>
</dbReference>
<protein>
    <submittedName>
        <fullName evidence="1">Uncharacterized protein</fullName>
    </submittedName>
</protein>